<dbReference type="RefSeq" id="WP_311483422.1">
    <property type="nucleotide sequence ID" value="NZ_JAVRHP010000012.1"/>
</dbReference>
<sequence>MKKLTLLLVCAVTLWSCDTDDDGPNILFEHAQITDYDFPEFFEAGETYDIELTYELPSACHSYYTVNVSEEQVSDGLNIYLGVYTSFDPDLAVCDEEDEDLTRDRTIEDLRIPTTADEGDIYTFFLLSGIDEDGEAEYIEVEIPVGAPEDEDDDTEDDTDGEDSSDESSN</sequence>
<proteinExistence type="predicted"/>
<dbReference type="Proteomes" id="UP001248819">
    <property type="component" value="Unassembled WGS sequence"/>
</dbReference>
<protein>
    <recommendedName>
        <fullName evidence="4">Lipoprotein</fullName>
    </recommendedName>
</protein>
<organism evidence="2 3">
    <name type="scientific">Autumnicola edwardsiae</name>
    <dbReference type="NCBI Taxonomy" id="3075594"/>
    <lineage>
        <taxon>Bacteria</taxon>
        <taxon>Pseudomonadati</taxon>
        <taxon>Bacteroidota</taxon>
        <taxon>Flavobacteriia</taxon>
        <taxon>Flavobacteriales</taxon>
        <taxon>Flavobacteriaceae</taxon>
        <taxon>Autumnicola</taxon>
    </lineage>
</organism>
<accession>A0ABU3CSQ4</accession>
<feature type="region of interest" description="Disordered" evidence="1">
    <location>
        <begin position="142"/>
        <end position="170"/>
    </location>
</feature>
<name>A0ABU3CSQ4_9FLAO</name>
<reference evidence="2 3" key="1">
    <citation type="submission" date="2023-09" db="EMBL/GenBank/DDBJ databases">
        <authorList>
            <person name="Rey-Velasco X."/>
        </authorList>
    </citation>
    <scope>NUCLEOTIDE SEQUENCE [LARGE SCALE GENOMIC DNA]</scope>
    <source>
        <strain evidence="2 3">F297</strain>
    </source>
</reference>
<evidence type="ECO:0000313" key="2">
    <source>
        <dbReference type="EMBL" id="MDT0649257.1"/>
    </source>
</evidence>
<evidence type="ECO:0008006" key="4">
    <source>
        <dbReference type="Google" id="ProtNLM"/>
    </source>
</evidence>
<dbReference type="EMBL" id="JAVRHP010000012">
    <property type="protein sequence ID" value="MDT0649257.1"/>
    <property type="molecule type" value="Genomic_DNA"/>
</dbReference>
<gene>
    <name evidence="2" type="ORF">RM529_03830</name>
</gene>
<keyword evidence="3" id="KW-1185">Reference proteome</keyword>
<evidence type="ECO:0000313" key="3">
    <source>
        <dbReference type="Proteomes" id="UP001248819"/>
    </source>
</evidence>
<comment type="caution">
    <text evidence="2">The sequence shown here is derived from an EMBL/GenBank/DDBJ whole genome shotgun (WGS) entry which is preliminary data.</text>
</comment>
<evidence type="ECO:0000256" key="1">
    <source>
        <dbReference type="SAM" id="MobiDB-lite"/>
    </source>
</evidence>
<feature type="compositionally biased region" description="Acidic residues" evidence="1">
    <location>
        <begin position="148"/>
        <end position="170"/>
    </location>
</feature>